<dbReference type="GO" id="GO:0009318">
    <property type="term" value="C:exodeoxyribonuclease VII complex"/>
    <property type="evidence" value="ECO:0007669"/>
    <property type="project" value="InterPro"/>
</dbReference>
<accession>A0A8T3V4Y8</accession>
<keyword evidence="1" id="KW-0963">Cytoplasm</keyword>
<dbReference type="InterPro" id="IPR025824">
    <property type="entry name" value="OB-fold_nuc-bd_dom"/>
</dbReference>
<dbReference type="HAMAP" id="MF_00378">
    <property type="entry name" value="Exonuc_7_L"/>
    <property type="match status" value="1"/>
</dbReference>
<evidence type="ECO:0000259" key="6">
    <source>
        <dbReference type="Pfam" id="PF13742"/>
    </source>
</evidence>
<dbReference type="EMBL" id="SUTK01000013">
    <property type="protein sequence ID" value="MBE6501602.1"/>
    <property type="molecule type" value="Genomic_DNA"/>
</dbReference>
<comment type="caution">
    <text evidence="7">The sequence shown here is derived from an EMBL/GenBank/DDBJ whole genome shotgun (WGS) entry which is preliminary data.</text>
</comment>
<dbReference type="GO" id="GO:0006308">
    <property type="term" value="P:DNA catabolic process"/>
    <property type="evidence" value="ECO:0007669"/>
    <property type="project" value="InterPro"/>
</dbReference>
<evidence type="ECO:0000313" key="7">
    <source>
        <dbReference type="EMBL" id="MBE6501602.1"/>
    </source>
</evidence>
<proteinExistence type="inferred from homology"/>
<dbReference type="RefSeq" id="WP_303738707.1">
    <property type="nucleotide sequence ID" value="NZ_SUTK01000013.1"/>
</dbReference>
<organism evidence="7 8">
    <name type="scientific">Methanobrevibacter thaueri</name>
    <dbReference type="NCBI Taxonomy" id="190975"/>
    <lineage>
        <taxon>Archaea</taxon>
        <taxon>Methanobacteriati</taxon>
        <taxon>Methanobacteriota</taxon>
        <taxon>Methanomada group</taxon>
        <taxon>Methanobacteria</taxon>
        <taxon>Methanobacteriales</taxon>
        <taxon>Methanobacteriaceae</taxon>
        <taxon>Methanobrevibacter</taxon>
    </lineage>
</organism>
<sequence length="417" mass="47321">MEEKTFSVSEINSYLNKKFKEDPNLKVIYVKGEISNFKTYPSGHSYFTLKDEKSQIPAVMFKGRKHSLKFQPENGMKVIIKGKIEVFERDGKYQLYASTMTEDGIGNLHVAFEQLKKKLKAEGLFDDAHKKEIPEYPGKIGVVTSQTGAAIRDIITTIEKRYPYCEVLIFSTLVQGEQAAPQIVQQIKHAQQFDIDTLIVGRGGGSIEDLWPFNEEIVARTIYDCKIPVISAVGHEVDFTISDFVADARAPTPTGAAVMAVPDVNDVKFKIVQLRNRLNKDINDKIMQNRTKLKHVSEKQIFKNPESIYEIKSMTLDNLVTKLEFSSKNIIAENRNKLLELENKNIMKNPDEIIRMKREPYLRNVDKLAVLNPLLTLKRGYTLTRVEGKVVSSAKDVKSGDKLDVEFDDGTVNTRVI</sequence>
<keyword evidence="3 7" id="KW-0378">Hydrolase</keyword>
<dbReference type="Pfam" id="PF13742">
    <property type="entry name" value="tRNA_anti_2"/>
    <property type="match status" value="1"/>
</dbReference>
<evidence type="ECO:0000259" key="5">
    <source>
        <dbReference type="Pfam" id="PF02601"/>
    </source>
</evidence>
<evidence type="ECO:0000256" key="2">
    <source>
        <dbReference type="ARBA" id="ARBA00022722"/>
    </source>
</evidence>
<name>A0A8T3V4Y8_9EURY</name>
<feature type="domain" description="OB-fold nucleic acid binding" evidence="6">
    <location>
        <begin position="6"/>
        <end position="100"/>
    </location>
</feature>
<reference evidence="7" key="1">
    <citation type="submission" date="2019-04" db="EMBL/GenBank/DDBJ databases">
        <title>Evolution of Biomass-Degrading Anaerobic Consortia Revealed by Metagenomics.</title>
        <authorList>
            <person name="Peng X."/>
        </authorList>
    </citation>
    <scope>NUCLEOTIDE SEQUENCE</scope>
    <source>
        <strain evidence="7">SIG18</strain>
    </source>
</reference>
<dbReference type="PANTHER" id="PTHR30008">
    <property type="entry name" value="EXODEOXYRIBONUCLEASE 7 LARGE SUBUNIT"/>
    <property type="match status" value="1"/>
</dbReference>
<dbReference type="Proteomes" id="UP000783037">
    <property type="component" value="Unassembled WGS sequence"/>
</dbReference>
<dbReference type="CDD" id="cd04489">
    <property type="entry name" value="ExoVII_LU_OBF"/>
    <property type="match status" value="1"/>
</dbReference>
<keyword evidence="2" id="KW-0540">Nuclease</keyword>
<dbReference type="EC" id="3.1.11.6" evidence="7"/>
<dbReference type="AlphaFoldDB" id="A0A8T3V4Y8"/>
<evidence type="ECO:0000256" key="3">
    <source>
        <dbReference type="ARBA" id="ARBA00022801"/>
    </source>
</evidence>
<dbReference type="PANTHER" id="PTHR30008:SF0">
    <property type="entry name" value="EXODEOXYRIBONUCLEASE 7 LARGE SUBUNIT"/>
    <property type="match status" value="1"/>
</dbReference>
<evidence type="ECO:0000313" key="8">
    <source>
        <dbReference type="Proteomes" id="UP000783037"/>
    </source>
</evidence>
<dbReference type="InterPro" id="IPR020579">
    <property type="entry name" value="Exonuc_VII_lsu_C"/>
</dbReference>
<dbReference type="GO" id="GO:0008855">
    <property type="term" value="F:exodeoxyribonuclease VII activity"/>
    <property type="evidence" value="ECO:0007669"/>
    <property type="project" value="UniProtKB-EC"/>
</dbReference>
<protein>
    <submittedName>
        <fullName evidence="7">Exodeoxyribonuclease VII large subunit</fullName>
        <ecNumber evidence="7">3.1.11.6</ecNumber>
    </submittedName>
</protein>
<feature type="domain" description="Exonuclease VII large subunit C-terminal" evidence="5">
    <location>
        <begin position="124"/>
        <end position="414"/>
    </location>
</feature>
<keyword evidence="4" id="KW-0269">Exonuclease</keyword>
<dbReference type="GO" id="GO:0003676">
    <property type="term" value="F:nucleic acid binding"/>
    <property type="evidence" value="ECO:0007669"/>
    <property type="project" value="InterPro"/>
</dbReference>
<dbReference type="NCBIfam" id="TIGR00237">
    <property type="entry name" value="xseA"/>
    <property type="match status" value="1"/>
</dbReference>
<dbReference type="InterPro" id="IPR003753">
    <property type="entry name" value="Exonuc_VII_L"/>
</dbReference>
<dbReference type="Pfam" id="PF02601">
    <property type="entry name" value="Exonuc_VII_L"/>
    <property type="match status" value="1"/>
</dbReference>
<evidence type="ECO:0000256" key="4">
    <source>
        <dbReference type="ARBA" id="ARBA00022839"/>
    </source>
</evidence>
<gene>
    <name evidence="7" type="ORF">E7Z79_04085</name>
</gene>
<evidence type="ECO:0000256" key="1">
    <source>
        <dbReference type="ARBA" id="ARBA00022490"/>
    </source>
</evidence>